<proteinExistence type="predicted"/>
<accession>A0A8S5NB16</accession>
<dbReference type="EMBL" id="BK015123">
    <property type="protein sequence ID" value="DAD91886.1"/>
    <property type="molecule type" value="Genomic_DNA"/>
</dbReference>
<protein>
    <submittedName>
        <fullName evidence="1">Uncharacterized protein</fullName>
    </submittedName>
</protein>
<organism evidence="1">
    <name type="scientific">Myoviridae sp. ctKZW4</name>
    <dbReference type="NCBI Taxonomy" id="2826639"/>
    <lineage>
        <taxon>Viruses</taxon>
        <taxon>Duplodnaviria</taxon>
        <taxon>Heunggongvirae</taxon>
        <taxon>Uroviricota</taxon>
        <taxon>Caudoviricetes</taxon>
    </lineage>
</organism>
<sequence length="31" mass="3747">MGFYIIFYLKINKHNFYFGTDLIIQFNEVTG</sequence>
<evidence type="ECO:0000313" key="1">
    <source>
        <dbReference type="EMBL" id="DAD91886.1"/>
    </source>
</evidence>
<reference evidence="1" key="1">
    <citation type="journal article" date="2021" name="Proc. Natl. Acad. Sci. U.S.A.">
        <title>A Catalog of Tens of Thousands of Viruses from Human Metagenomes Reveals Hidden Associations with Chronic Diseases.</title>
        <authorList>
            <person name="Tisza M.J."/>
            <person name="Buck C.B."/>
        </authorList>
    </citation>
    <scope>NUCLEOTIDE SEQUENCE</scope>
    <source>
        <strain evidence="1">CtKZW4</strain>
    </source>
</reference>
<name>A0A8S5NB16_9CAUD</name>